<name>S9UUL0_9TRYP</name>
<dbReference type="Proteomes" id="UP000015354">
    <property type="component" value="Unassembled WGS sequence"/>
</dbReference>
<evidence type="ECO:0000313" key="3">
    <source>
        <dbReference type="EMBL" id="EPY18211.1"/>
    </source>
</evidence>
<feature type="region of interest" description="Disordered" evidence="1">
    <location>
        <begin position="147"/>
        <end position="168"/>
    </location>
</feature>
<dbReference type="EMBL" id="ATMH01010043">
    <property type="protein sequence ID" value="EPY18211.1"/>
    <property type="molecule type" value="Genomic_DNA"/>
</dbReference>
<feature type="transmembrane region" description="Helical" evidence="2">
    <location>
        <begin position="39"/>
        <end position="58"/>
    </location>
</feature>
<evidence type="ECO:0000256" key="2">
    <source>
        <dbReference type="SAM" id="Phobius"/>
    </source>
</evidence>
<keyword evidence="4" id="KW-1185">Reference proteome</keyword>
<sequence length="168" mass="19672">MIVVKRMRWSTWLHHLSVIMFNYFSILNDYRQENVCRCVVVYAAFSSFAYCVHLLLASRFLGVSVSIARVLSVIALIVYVLCCATNWAWQVYYLRRLLQHDHEHWTVYAYMIAILLVMWDDVILNKWLLHHARNTAFAASQQLRQPQQQQQQEQSHGAEGAAAPSMRL</sequence>
<comment type="caution">
    <text evidence="3">The sequence shown here is derived from an EMBL/GenBank/DDBJ whole genome shotgun (WGS) entry which is preliminary data.</text>
</comment>
<feature type="transmembrane region" description="Helical" evidence="2">
    <location>
        <begin position="12"/>
        <end position="27"/>
    </location>
</feature>
<feature type="transmembrane region" description="Helical" evidence="2">
    <location>
        <begin position="105"/>
        <end position="124"/>
    </location>
</feature>
<dbReference type="OrthoDB" id="267178at2759"/>
<evidence type="ECO:0008006" key="5">
    <source>
        <dbReference type="Google" id="ProtNLM"/>
    </source>
</evidence>
<dbReference type="AlphaFoldDB" id="S9UUL0"/>
<keyword evidence="2" id="KW-0472">Membrane</keyword>
<accession>S9UUL0</accession>
<keyword evidence="2" id="KW-0812">Transmembrane</keyword>
<reference evidence="3 4" key="1">
    <citation type="journal article" date="2013" name="PLoS ONE">
        <title>Predicting the Proteins of Angomonas deanei, Strigomonas culicis and Their Respective Endosymbionts Reveals New Aspects of the Trypanosomatidae Family.</title>
        <authorList>
            <person name="Motta M.C."/>
            <person name="Martins A.C."/>
            <person name="de Souza S.S."/>
            <person name="Catta-Preta C.M."/>
            <person name="Silva R."/>
            <person name="Klein C.C."/>
            <person name="de Almeida L.G."/>
            <person name="de Lima Cunha O."/>
            <person name="Ciapina L.P."/>
            <person name="Brocchi M."/>
            <person name="Colabardini A.C."/>
            <person name="de Araujo Lima B."/>
            <person name="Machado C.R."/>
            <person name="de Almeida Soares C.M."/>
            <person name="Probst C.M."/>
            <person name="de Menezes C.B."/>
            <person name="Thompson C.E."/>
            <person name="Bartholomeu D.C."/>
            <person name="Gradia D.F."/>
            <person name="Pavoni D.P."/>
            <person name="Grisard E.C."/>
            <person name="Fantinatti-Garboggini F."/>
            <person name="Marchini F.K."/>
            <person name="Rodrigues-Luiz G.F."/>
            <person name="Wagner G."/>
            <person name="Goldman G.H."/>
            <person name="Fietto J.L."/>
            <person name="Elias M.C."/>
            <person name="Goldman M.H."/>
            <person name="Sagot M.F."/>
            <person name="Pereira M."/>
            <person name="Stoco P.H."/>
            <person name="de Mendonca-Neto R.P."/>
            <person name="Teixeira S.M."/>
            <person name="Maciel T.E."/>
            <person name="de Oliveira Mendes T.A."/>
            <person name="Urmenyi T.P."/>
            <person name="de Souza W."/>
            <person name="Schenkman S."/>
            <person name="de Vasconcelos A.T."/>
        </authorList>
    </citation>
    <scope>NUCLEOTIDE SEQUENCE [LARGE SCALE GENOMIC DNA]</scope>
</reference>
<organism evidence="3 4">
    <name type="scientific">Strigomonas culicis</name>
    <dbReference type="NCBI Taxonomy" id="28005"/>
    <lineage>
        <taxon>Eukaryota</taxon>
        <taxon>Discoba</taxon>
        <taxon>Euglenozoa</taxon>
        <taxon>Kinetoplastea</taxon>
        <taxon>Metakinetoplastina</taxon>
        <taxon>Trypanosomatida</taxon>
        <taxon>Trypanosomatidae</taxon>
        <taxon>Strigomonadinae</taxon>
        <taxon>Strigomonas</taxon>
    </lineage>
</organism>
<protein>
    <recommendedName>
        <fullName evidence="5">TLC domain-containing protein</fullName>
    </recommendedName>
</protein>
<proteinExistence type="predicted"/>
<evidence type="ECO:0000313" key="4">
    <source>
        <dbReference type="Proteomes" id="UP000015354"/>
    </source>
</evidence>
<evidence type="ECO:0000256" key="1">
    <source>
        <dbReference type="SAM" id="MobiDB-lite"/>
    </source>
</evidence>
<keyword evidence="2" id="KW-1133">Transmembrane helix</keyword>
<gene>
    <name evidence="3" type="ORF">STCU_10115</name>
</gene>
<feature type="transmembrane region" description="Helical" evidence="2">
    <location>
        <begin position="70"/>
        <end position="93"/>
    </location>
</feature>